<dbReference type="EMBL" id="JAGFMF010011568">
    <property type="protein sequence ID" value="KAG8520451.1"/>
    <property type="molecule type" value="Genomic_DNA"/>
</dbReference>
<feature type="non-terminal residue" evidence="1">
    <location>
        <position position="174"/>
    </location>
</feature>
<proteinExistence type="predicted"/>
<gene>
    <name evidence="1" type="ORF">J0S82_019802</name>
</gene>
<dbReference type="AlphaFoldDB" id="A0A8J6AFI4"/>
<sequence>DGYKPRTMTYLLKPFDKILTPDKLVFNESGAGKGHRKEETELRDSIMIKHQNSLVNTQCQSKMAAHDSGHAANTIAIIFKGQKSTKEVDRQFCSEKQEDQLLQRKDPSHIKTFYPMGSITQEIFEGISSFRQFSAKSCLNASTARAQGEGWMKWNSWRMRTTRTLSSQKTSSIR</sequence>
<evidence type="ECO:0000313" key="1">
    <source>
        <dbReference type="EMBL" id="KAG8520451.1"/>
    </source>
</evidence>
<dbReference type="Proteomes" id="UP000700334">
    <property type="component" value="Unassembled WGS sequence"/>
</dbReference>
<organism evidence="1 2">
    <name type="scientific">Galemys pyrenaicus</name>
    <name type="common">Iberian desman</name>
    <name type="synonym">Pyrenean desman</name>
    <dbReference type="NCBI Taxonomy" id="202257"/>
    <lineage>
        <taxon>Eukaryota</taxon>
        <taxon>Metazoa</taxon>
        <taxon>Chordata</taxon>
        <taxon>Craniata</taxon>
        <taxon>Vertebrata</taxon>
        <taxon>Euteleostomi</taxon>
        <taxon>Mammalia</taxon>
        <taxon>Eutheria</taxon>
        <taxon>Laurasiatheria</taxon>
        <taxon>Eulipotyphla</taxon>
        <taxon>Talpidae</taxon>
        <taxon>Galemys</taxon>
    </lineage>
</organism>
<keyword evidence="2" id="KW-1185">Reference proteome</keyword>
<accession>A0A8J6AFI4</accession>
<feature type="non-terminal residue" evidence="1">
    <location>
        <position position="1"/>
    </location>
</feature>
<protein>
    <submittedName>
        <fullName evidence="1">Uncharacterized protein</fullName>
    </submittedName>
</protein>
<name>A0A8J6AFI4_GALPY</name>
<reference evidence="1" key="1">
    <citation type="journal article" date="2021" name="Evol. Appl.">
        <title>The genome of the Pyrenean desman and the effects of bottlenecks and inbreeding on the genomic landscape of an endangered species.</title>
        <authorList>
            <person name="Escoda L."/>
            <person name="Castresana J."/>
        </authorList>
    </citation>
    <scope>NUCLEOTIDE SEQUENCE</scope>
    <source>
        <strain evidence="1">IBE-C5619</strain>
    </source>
</reference>
<evidence type="ECO:0000313" key="2">
    <source>
        <dbReference type="Proteomes" id="UP000700334"/>
    </source>
</evidence>
<comment type="caution">
    <text evidence="1">The sequence shown here is derived from an EMBL/GenBank/DDBJ whole genome shotgun (WGS) entry which is preliminary data.</text>
</comment>